<sequence length="141" mass="15556">MSAKTETAIWLAIKGRIESLPLSYTKAWPGQTFEVPHAGGLPQPYLRVGRVTVAPVRQMIAPGKPHRRTGALIITLVYPLGQDVSAYDQIAGTVADHFRDGTQMTYGGVCVSVTDYPYVQEGYEDNGFWTVPVRVPWQCFA</sequence>
<dbReference type="InterPro" id="IPR025395">
    <property type="entry name" value="Phage_tail_terminator-like"/>
</dbReference>
<dbReference type="Pfam" id="PF13554">
    <property type="entry name" value="Phage_tail_terminator_5"/>
    <property type="match status" value="1"/>
</dbReference>
<dbReference type="EMBL" id="BMZN01000004">
    <property type="protein sequence ID" value="GHC52369.1"/>
    <property type="molecule type" value="Genomic_DNA"/>
</dbReference>
<evidence type="ECO:0000313" key="1">
    <source>
        <dbReference type="EMBL" id="GHC52369.1"/>
    </source>
</evidence>
<name>A0A8H9IJ85_9BURK</name>
<gene>
    <name evidence="1" type="ORF">GCM10010096_25570</name>
</gene>
<dbReference type="Proteomes" id="UP000608923">
    <property type="component" value="Unassembled WGS sequence"/>
</dbReference>
<keyword evidence="2" id="KW-1185">Reference proteome</keyword>
<dbReference type="AlphaFoldDB" id="A0A8H9IJ85"/>
<proteinExistence type="predicted"/>
<dbReference type="RefSeq" id="WP_189392959.1">
    <property type="nucleotide sequence ID" value="NZ_BMZN01000004.1"/>
</dbReference>
<organism evidence="1 2">
    <name type="scientific">Alcaligenes pakistanensis</name>
    <dbReference type="NCBI Taxonomy" id="1482717"/>
    <lineage>
        <taxon>Bacteria</taxon>
        <taxon>Pseudomonadati</taxon>
        <taxon>Pseudomonadota</taxon>
        <taxon>Betaproteobacteria</taxon>
        <taxon>Burkholderiales</taxon>
        <taxon>Alcaligenaceae</taxon>
        <taxon>Alcaligenes</taxon>
    </lineage>
</organism>
<accession>A0A8H9IJ85</accession>
<reference evidence="2" key="1">
    <citation type="journal article" date="2019" name="Int. J. Syst. Evol. Microbiol.">
        <title>The Global Catalogue of Microorganisms (GCM) 10K type strain sequencing project: providing services to taxonomists for standard genome sequencing and annotation.</title>
        <authorList>
            <consortium name="The Broad Institute Genomics Platform"/>
            <consortium name="The Broad Institute Genome Sequencing Center for Infectious Disease"/>
            <person name="Wu L."/>
            <person name="Ma J."/>
        </authorList>
    </citation>
    <scope>NUCLEOTIDE SEQUENCE [LARGE SCALE GENOMIC DNA]</scope>
    <source>
        <strain evidence="2">KCTC 42083</strain>
    </source>
</reference>
<dbReference type="Gene3D" id="3.30.2000.20">
    <property type="match status" value="1"/>
</dbReference>
<comment type="caution">
    <text evidence="1">The sequence shown here is derived from an EMBL/GenBank/DDBJ whole genome shotgun (WGS) entry which is preliminary data.</text>
</comment>
<evidence type="ECO:0000313" key="2">
    <source>
        <dbReference type="Proteomes" id="UP000608923"/>
    </source>
</evidence>
<protein>
    <submittedName>
        <fullName evidence="1">Uncharacterized protein</fullName>
    </submittedName>
</protein>